<protein>
    <submittedName>
        <fullName evidence="2">Uncharacterized protein</fullName>
    </submittedName>
</protein>
<comment type="caution">
    <text evidence="2">The sequence shown here is derived from an EMBL/GenBank/DDBJ whole genome shotgun (WGS) entry which is preliminary data.</text>
</comment>
<name>X1JRQ8_9ZZZZ</name>
<gene>
    <name evidence="2" type="ORF">S03H2_66849</name>
</gene>
<keyword evidence="1" id="KW-1133">Transmembrane helix</keyword>
<proteinExistence type="predicted"/>
<evidence type="ECO:0000313" key="2">
    <source>
        <dbReference type="EMBL" id="GAH84115.1"/>
    </source>
</evidence>
<reference evidence="2" key="1">
    <citation type="journal article" date="2014" name="Front. Microbiol.">
        <title>High frequency of phylogenetically diverse reductive dehalogenase-homologous genes in deep subseafloor sedimentary metagenomes.</title>
        <authorList>
            <person name="Kawai M."/>
            <person name="Futagami T."/>
            <person name="Toyoda A."/>
            <person name="Takaki Y."/>
            <person name="Nishi S."/>
            <person name="Hori S."/>
            <person name="Arai W."/>
            <person name="Tsubouchi T."/>
            <person name="Morono Y."/>
            <person name="Uchiyama I."/>
            <person name="Ito T."/>
            <person name="Fujiyama A."/>
            <person name="Inagaki F."/>
            <person name="Takami H."/>
        </authorList>
    </citation>
    <scope>NUCLEOTIDE SEQUENCE</scope>
    <source>
        <strain evidence="2">Expedition CK06-06</strain>
    </source>
</reference>
<feature type="transmembrane region" description="Helical" evidence="1">
    <location>
        <begin position="69"/>
        <end position="92"/>
    </location>
</feature>
<dbReference type="AlphaFoldDB" id="X1JRQ8"/>
<dbReference type="EMBL" id="BARU01043696">
    <property type="protein sequence ID" value="GAH84115.1"/>
    <property type="molecule type" value="Genomic_DNA"/>
</dbReference>
<sequence>TNPAGRLIEDAESLWIANPMGTKELLPLTKGVGTWNTYQIGSYMLSVDDTASYASNSRYVLIRPPAGEFGWVTGILVAVFSLLMLFVLLIVYSKKRGIPLKLVLNSISGSVFHRHKRPDLPIG</sequence>
<accession>X1JRQ8</accession>
<organism evidence="2">
    <name type="scientific">marine sediment metagenome</name>
    <dbReference type="NCBI Taxonomy" id="412755"/>
    <lineage>
        <taxon>unclassified sequences</taxon>
        <taxon>metagenomes</taxon>
        <taxon>ecological metagenomes</taxon>
    </lineage>
</organism>
<feature type="non-terminal residue" evidence="2">
    <location>
        <position position="1"/>
    </location>
</feature>
<evidence type="ECO:0000256" key="1">
    <source>
        <dbReference type="SAM" id="Phobius"/>
    </source>
</evidence>
<keyword evidence="1" id="KW-0472">Membrane</keyword>
<keyword evidence="1" id="KW-0812">Transmembrane</keyword>